<dbReference type="EMBL" id="JBFDAA010000004">
    <property type="protein sequence ID" value="KAL1137879.1"/>
    <property type="molecule type" value="Genomic_DNA"/>
</dbReference>
<sequence length="128" mass="13897">MASKRRNMFHKNKTQETTEEGDEEDWVCSSHNGINPYCGHRLCRCGTEAVGAGQGRQGTGHTAPQSDQTPRLSVLAANEWCPGRGRATVLTPPPLSLCSHSRSGGEPQTFYQPILTRLLAVCGFGRGE</sequence>
<evidence type="ECO:0000256" key="1">
    <source>
        <dbReference type="SAM" id="MobiDB-lite"/>
    </source>
</evidence>
<feature type="compositionally biased region" description="Polar residues" evidence="1">
    <location>
        <begin position="59"/>
        <end position="71"/>
    </location>
</feature>
<protein>
    <submittedName>
        <fullName evidence="2">Uncharacterized protein</fullName>
    </submittedName>
</protein>
<feature type="compositionally biased region" description="Basic residues" evidence="1">
    <location>
        <begin position="1"/>
        <end position="12"/>
    </location>
</feature>
<feature type="region of interest" description="Disordered" evidence="1">
    <location>
        <begin position="51"/>
        <end position="71"/>
    </location>
</feature>
<evidence type="ECO:0000313" key="3">
    <source>
        <dbReference type="Proteomes" id="UP001558652"/>
    </source>
</evidence>
<keyword evidence="3" id="KW-1185">Reference proteome</keyword>
<comment type="caution">
    <text evidence="2">The sequence shown here is derived from an EMBL/GenBank/DDBJ whole genome shotgun (WGS) entry which is preliminary data.</text>
</comment>
<accession>A0ABD0ZCS0</accession>
<name>A0ABD0ZCS0_9HEMI</name>
<dbReference type="Proteomes" id="UP001558652">
    <property type="component" value="Unassembled WGS sequence"/>
</dbReference>
<feature type="compositionally biased region" description="Acidic residues" evidence="1">
    <location>
        <begin position="17"/>
        <end position="26"/>
    </location>
</feature>
<dbReference type="AlphaFoldDB" id="A0ABD0ZCS0"/>
<proteinExistence type="predicted"/>
<evidence type="ECO:0000313" key="2">
    <source>
        <dbReference type="EMBL" id="KAL1137879.1"/>
    </source>
</evidence>
<reference evidence="2 3" key="1">
    <citation type="submission" date="2024-07" db="EMBL/GenBank/DDBJ databases">
        <title>Chromosome-level genome assembly of the water stick insect Ranatra chinensis (Heteroptera: Nepidae).</title>
        <authorList>
            <person name="Liu X."/>
        </authorList>
    </citation>
    <scope>NUCLEOTIDE SEQUENCE [LARGE SCALE GENOMIC DNA]</scope>
    <source>
        <strain evidence="2">Cailab_2021Rc</strain>
        <tissue evidence="2">Muscle</tissue>
    </source>
</reference>
<organism evidence="2 3">
    <name type="scientific">Ranatra chinensis</name>
    <dbReference type="NCBI Taxonomy" id="642074"/>
    <lineage>
        <taxon>Eukaryota</taxon>
        <taxon>Metazoa</taxon>
        <taxon>Ecdysozoa</taxon>
        <taxon>Arthropoda</taxon>
        <taxon>Hexapoda</taxon>
        <taxon>Insecta</taxon>
        <taxon>Pterygota</taxon>
        <taxon>Neoptera</taxon>
        <taxon>Paraneoptera</taxon>
        <taxon>Hemiptera</taxon>
        <taxon>Heteroptera</taxon>
        <taxon>Panheteroptera</taxon>
        <taxon>Nepomorpha</taxon>
        <taxon>Nepidae</taxon>
        <taxon>Ranatrinae</taxon>
        <taxon>Ranatra</taxon>
    </lineage>
</organism>
<feature type="region of interest" description="Disordered" evidence="1">
    <location>
        <begin position="1"/>
        <end position="26"/>
    </location>
</feature>
<gene>
    <name evidence="2" type="ORF">AAG570_009575</name>
</gene>